<name>A0ABV6P9V9_9MICC</name>
<keyword evidence="3" id="KW-1185">Reference proteome</keyword>
<gene>
    <name evidence="2" type="ORF">ACFFFR_05820</name>
</gene>
<keyword evidence="1" id="KW-0472">Membrane</keyword>
<proteinExistence type="predicted"/>
<keyword evidence="1" id="KW-1133">Transmembrane helix</keyword>
<feature type="transmembrane region" description="Helical" evidence="1">
    <location>
        <begin position="81"/>
        <end position="103"/>
    </location>
</feature>
<dbReference type="RefSeq" id="WP_377458652.1">
    <property type="nucleotide sequence ID" value="NZ_JBHLUB010000027.1"/>
</dbReference>
<reference evidence="2 3" key="1">
    <citation type="submission" date="2024-09" db="EMBL/GenBank/DDBJ databases">
        <authorList>
            <person name="Sun Q."/>
            <person name="Mori K."/>
        </authorList>
    </citation>
    <scope>NUCLEOTIDE SEQUENCE [LARGE SCALE GENOMIC DNA]</scope>
    <source>
        <strain evidence="2 3">NCAIM B.02604</strain>
    </source>
</reference>
<sequence length="441" mass="47816">MSSSDRQLTTVVRVLSWALIGMGIAALVVFLFSPAALWALALAIIGIVGAPAVLLWPRWRARARQVAAPGAPARSLWPMQLVAFVIGAAVVIGPNIALLQGWLANANRSVTGQYEPLFTDRDAQRRAAEQLQSAGPSTRASSVVLTGTTMEADKSLDEDSSATKRYRYGVPGVLGNSGVRSIGAGSVSYESDQFSLENINWAIIDLMRTKTIEYFAAADLLPQGAEASEIHISTGPTVRGLQYQVVLDSEEERSATFDAAGTMVYSVPAPDDEKQQDALHLLDNAEDYEMATSQLQQSLAERGISGVNSVFIEDKHIMVFVSPTADSDEDSVLTWRLPQLFGATGVSVRERKSSSVGERQATASLPLEKLSWELAPEVYERSLRQAGVSESQRAAVTDPSVVFMHADGDNQSLIHVIFTHEGRKYSYKYGLDGAPVQREDR</sequence>
<comment type="caution">
    <text evidence="2">The sequence shown here is derived from an EMBL/GenBank/DDBJ whole genome shotgun (WGS) entry which is preliminary data.</text>
</comment>
<feature type="transmembrane region" description="Helical" evidence="1">
    <location>
        <begin position="12"/>
        <end position="32"/>
    </location>
</feature>
<evidence type="ECO:0000313" key="2">
    <source>
        <dbReference type="EMBL" id="MFC0581899.1"/>
    </source>
</evidence>
<dbReference type="Proteomes" id="UP001589862">
    <property type="component" value="Unassembled WGS sequence"/>
</dbReference>
<organism evidence="2 3">
    <name type="scientific">Micrococcoides hystricis</name>
    <dbReference type="NCBI Taxonomy" id="1572761"/>
    <lineage>
        <taxon>Bacteria</taxon>
        <taxon>Bacillati</taxon>
        <taxon>Actinomycetota</taxon>
        <taxon>Actinomycetes</taxon>
        <taxon>Micrococcales</taxon>
        <taxon>Micrococcaceae</taxon>
        <taxon>Micrococcoides</taxon>
    </lineage>
</organism>
<keyword evidence="1" id="KW-0812">Transmembrane</keyword>
<evidence type="ECO:0000313" key="3">
    <source>
        <dbReference type="Proteomes" id="UP001589862"/>
    </source>
</evidence>
<protein>
    <submittedName>
        <fullName evidence="2">Uncharacterized protein</fullName>
    </submittedName>
</protein>
<evidence type="ECO:0000256" key="1">
    <source>
        <dbReference type="SAM" id="Phobius"/>
    </source>
</evidence>
<accession>A0ABV6P9V9</accession>
<dbReference type="EMBL" id="JBHLUB010000027">
    <property type="protein sequence ID" value="MFC0581899.1"/>
    <property type="molecule type" value="Genomic_DNA"/>
</dbReference>
<feature type="transmembrane region" description="Helical" evidence="1">
    <location>
        <begin position="38"/>
        <end position="56"/>
    </location>
</feature>